<dbReference type="AlphaFoldDB" id="A0A9R1XGC4"/>
<sequence>MEQVHELQVMVNKLNLLSISIPELFQVGLMIAKLTPSWKDFFKRIMHKCKDYSSDDLMKHLRIEKETRIRDKRGKVRSSVHHVSSRVLVIRPSMGDKTKGT</sequence>
<gene>
    <name evidence="1" type="ORF">LSAT_V11C500252460</name>
</gene>
<keyword evidence="2" id="KW-1185">Reference proteome</keyword>
<dbReference type="Pfam" id="PF14223">
    <property type="entry name" value="Retrotran_gag_2"/>
    <property type="match status" value="1"/>
</dbReference>
<proteinExistence type="predicted"/>
<evidence type="ECO:0000313" key="2">
    <source>
        <dbReference type="Proteomes" id="UP000235145"/>
    </source>
</evidence>
<dbReference type="Proteomes" id="UP000235145">
    <property type="component" value="Unassembled WGS sequence"/>
</dbReference>
<reference evidence="1 2" key="1">
    <citation type="journal article" date="2017" name="Nat. Commun.">
        <title>Genome assembly with in vitro proximity ligation data and whole-genome triplication in lettuce.</title>
        <authorList>
            <person name="Reyes-Chin-Wo S."/>
            <person name="Wang Z."/>
            <person name="Yang X."/>
            <person name="Kozik A."/>
            <person name="Arikit S."/>
            <person name="Song C."/>
            <person name="Xia L."/>
            <person name="Froenicke L."/>
            <person name="Lavelle D.O."/>
            <person name="Truco M.J."/>
            <person name="Xia R."/>
            <person name="Zhu S."/>
            <person name="Xu C."/>
            <person name="Xu H."/>
            <person name="Xu X."/>
            <person name="Cox K."/>
            <person name="Korf I."/>
            <person name="Meyers B.C."/>
            <person name="Michelmore R.W."/>
        </authorList>
    </citation>
    <scope>NUCLEOTIDE SEQUENCE [LARGE SCALE GENOMIC DNA]</scope>
    <source>
        <strain evidence="2">cv. Salinas</strain>
        <tissue evidence="1">Seedlings</tissue>
    </source>
</reference>
<protein>
    <submittedName>
        <fullName evidence="1">Uncharacterized protein</fullName>
    </submittedName>
</protein>
<evidence type="ECO:0000313" key="1">
    <source>
        <dbReference type="EMBL" id="KAJ0206942.1"/>
    </source>
</evidence>
<dbReference type="EMBL" id="NBSK02000005">
    <property type="protein sequence ID" value="KAJ0206942.1"/>
    <property type="molecule type" value="Genomic_DNA"/>
</dbReference>
<accession>A0A9R1XGC4</accession>
<comment type="caution">
    <text evidence="1">The sequence shown here is derived from an EMBL/GenBank/DDBJ whole genome shotgun (WGS) entry which is preliminary data.</text>
</comment>
<dbReference type="PANTHER" id="PTHR47592">
    <property type="entry name" value="PBF68 PROTEIN"/>
    <property type="match status" value="1"/>
</dbReference>
<organism evidence="1 2">
    <name type="scientific">Lactuca sativa</name>
    <name type="common">Garden lettuce</name>
    <dbReference type="NCBI Taxonomy" id="4236"/>
    <lineage>
        <taxon>Eukaryota</taxon>
        <taxon>Viridiplantae</taxon>
        <taxon>Streptophyta</taxon>
        <taxon>Embryophyta</taxon>
        <taxon>Tracheophyta</taxon>
        <taxon>Spermatophyta</taxon>
        <taxon>Magnoliopsida</taxon>
        <taxon>eudicotyledons</taxon>
        <taxon>Gunneridae</taxon>
        <taxon>Pentapetalae</taxon>
        <taxon>asterids</taxon>
        <taxon>campanulids</taxon>
        <taxon>Asterales</taxon>
        <taxon>Asteraceae</taxon>
        <taxon>Cichorioideae</taxon>
        <taxon>Cichorieae</taxon>
        <taxon>Lactucinae</taxon>
        <taxon>Lactuca</taxon>
    </lineage>
</organism>
<dbReference type="PANTHER" id="PTHR47592:SF30">
    <property type="entry name" value="CCHC-TYPE DOMAIN-CONTAINING PROTEIN"/>
    <property type="match status" value="1"/>
</dbReference>
<name>A0A9R1XGC4_LACSA</name>